<reference evidence="5 6" key="1">
    <citation type="submission" date="2019-10" db="EMBL/GenBank/DDBJ databases">
        <title>Rubrobacter sp nov SCSIO 52915 isolated from a deep-sea sediment in the South China Sea.</title>
        <authorList>
            <person name="Chen R.W."/>
        </authorList>
    </citation>
    <scope>NUCLEOTIDE SEQUENCE [LARGE SCALE GENOMIC DNA]</scope>
    <source>
        <strain evidence="5 6">SCSIO 52915</strain>
    </source>
</reference>
<dbReference type="PANTHER" id="PTHR48267">
    <property type="entry name" value="CUPREDOXIN SUPERFAMILY PROTEIN"/>
    <property type="match status" value="1"/>
</dbReference>
<dbReference type="GO" id="GO:0005507">
    <property type="term" value="F:copper ion binding"/>
    <property type="evidence" value="ECO:0007669"/>
    <property type="project" value="InterPro"/>
</dbReference>
<dbReference type="Pfam" id="PF07732">
    <property type="entry name" value="Cu-oxidase_3"/>
    <property type="match status" value="1"/>
</dbReference>
<dbReference type="Pfam" id="PF00394">
    <property type="entry name" value="Cu-oxidase"/>
    <property type="match status" value="1"/>
</dbReference>
<dbReference type="InterPro" id="IPR011706">
    <property type="entry name" value="Cu-oxidase_C"/>
</dbReference>
<dbReference type="Proteomes" id="UP000502706">
    <property type="component" value="Chromosome"/>
</dbReference>
<dbReference type="InterPro" id="IPR008972">
    <property type="entry name" value="Cupredoxin"/>
</dbReference>
<dbReference type="Pfam" id="PF07731">
    <property type="entry name" value="Cu-oxidase_2"/>
    <property type="match status" value="1"/>
</dbReference>
<keyword evidence="6" id="KW-1185">Reference proteome</keyword>
<dbReference type="PANTHER" id="PTHR48267:SF1">
    <property type="entry name" value="BILIRUBIN OXIDASE"/>
    <property type="match status" value="1"/>
</dbReference>
<feature type="domain" description="Plastocyanin-like" evidence="4">
    <location>
        <begin position="77"/>
        <end position="197"/>
    </location>
</feature>
<organism evidence="5 6">
    <name type="scientific">Rubrobacter marinus</name>
    <dbReference type="NCBI Taxonomy" id="2653852"/>
    <lineage>
        <taxon>Bacteria</taxon>
        <taxon>Bacillati</taxon>
        <taxon>Actinomycetota</taxon>
        <taxon>Rubrobacteria</taxon>
        <taxon>Rubrobacterales</taxon>
        <taxon>Rubrobacteraceae</taxon>
        <taxon>Rubrobacter</taxon>
    </lineage>
</organism>
<accession>A0A6G8Q2J9</accession>
<dbReference type="InterPro" id="IPR045087">
    <property type="entry name" value="Cu-oxidase_fam"/>
</dbReference>
<protein>
    <submittedName>
        <fullName evidence="5">Multicopper oxidase domain-containing protein</fullName>
    </submittedName>
</protein>
<dbReference type="InterPro" id="IPR011707">
    <property type="entry name" value="Cu-oxidase-like_N"/>
</dbReference>
<dbReference type="EMBL" id="CP045121">
    <property type="protein sequence ID" value="QIN80711.1"/>
    <property type="molecule type" value="Genomic_DNA"/>
</dbReference>
<proteinExistence type="inferred from homology"/>
<evidence type="ECO:0000313" key="6">
    <source>
        <dbReference type="Proteomes" id="UP000502706"/>
    </source>
</evidence>
<dbReference type="SUPFAM" id="SSF49503">
    <property type="entry name" value="Cupredoxins"/>
    <property type="match status" value="3"/>
</dbReference>
<comment type="similarity">
    <text evidence="1">Belongs to the multicopper oxidase family.</text>
</comment>
<evidence type="ECO:0000259" key="4">
    <source>
        <dbReference type="Pfam" id="PF07732"/>
    </source>
</evidence>
<name>A0A6G8Q2J9_9ACTN</name>
<evidence type="ECO:0000313" key="5">
    <source>
        <dbReference type="EMBL" id="QIN80711.1"/>
    </source>
</evidence>
<dbReference type="InterPro" id="IPR001117">
    <property type="entry name" value="Cu-oxidase_2nd"/>
</dbReference>
<dbReference type="GO" id="GO:0016491">
    <property type="term" value="F:oxidoreductase activity"/>
    <property type="evidence" value="ECO:0007669"/>
    <property type="project" value="InterPro"/>
</dbReference>
<dbReference type="KEGG" id="rmar:GBA65_07745"/>
<sequence>MLTRKDLLKLGLLGGAALFLPLERVARTQLASPRIPEDQIPTLLPPFERNLAYPPVLQPVGTRGLTDYYQITQRAANVEIVPGLQTQIYGYNGITPGPTIVQRRGRTTVVRQINALPETTVHPDQTYRTTTGTHLHGNASAPQFDGWAEDVTAPGEGKDYVYPNEQDARMLWYHDHAVHHTANNAYMGLAGLYVTRDEIEDRLPIPKGRYELPLVLKDLIVAEDGSLLFDNGGESSLFGDIVTVNGVPWPRVAVEPRKYTLRFLNASVSRGYNLALSTGDPFTVIGHDGGLDPSPNDVTSFRIGMAERYEVVVDFANRRGQQVVLRNLGLPNNVDFPQTDVVMRFDVGDTVTDPTNNEVPAQLNPSDHPFSPMNLTEQDAVRTRVFEFGRNGGLWTIGVDGGPGRIWDPNRVDANPALGDVEIWEFTNNSGGWFHPIHTHLIDFKILSRDGGSPHPYEGGPKDVAYVGEGETVRVIARFGPERGKYMMHCHNLVHEDHDMMTQFEVGSGGPDPESVPAVPVNRLGPLVPVLPPPPPPPANTAPVVTPLTPRPNSTIRGLRPTIAAVMRDAETDLAKANIKLWIDGRRVLGFTYARSSNRLAYRPPRPMRAGLHAVRITANDGRGRSTTKTWRFRIR</sequence>
<dbReference type="AlphaFoldDB" id="A0A6G8Q2J9"/>
<feature type="domain" description="Plastocyanin-like" evidence="3">
    <location>
        <begin position="391"/>
        <end position="507"/>
    </location>
</feature>
<dbReference type="CDD" id="cd13889">
    <property type="entry name" value="CuRO_3_BOD"/>
    <property type="match status" value="1"/>
</dbReference>
<gene>
    <name evidence="5" type="ORF">GBA65_07745</name>
</gene>
<evidence type="ECO:0000259" key="3">
    <source>
        <dbReference type="Pfam" id="PF07731"/>
    </source>
</evidence>
<feature type="domain" description="Plastocyanin-like" evidence="2">
    <location>
        <begin position="243"/>
        <end position="320"/>
    </location>
</feature>
<evidence type="ECO:0000256" key="1">
    <source>
        <dbReference type="ARBA" id="ARBA00010609"/>
    </source>
</evidence>
<dbReference type="Gene3D" id="2.60.40.420">
    <property type="entry name" value="Cupredoxins - blue copper proteins"/>
    <property type="match status" value="3"/>
</dbReference>
<evidence type="ECO:0000259" key="2">
    <source>
        <dbReference type="Pfam" id="PF00394"/>
    </source>
</evidence>